<evidence type="ECO:0000256" key="4">
    <source>
        <dbReference type="ARBA" id="ARBA00023136"/>
    </source>
</evidence>
<evidence type="ECO:0000256" key="1">
    <source>
        <dbReference type="ARBA" id="ARBA00004141"/>
    </source>
</evidence>
<keyword evidence="3 5" id="KW-1133">Transmembrane helix</keyword>
<dbReference type="Pfam" id="PF03151">
    <property type="entry name" value="TPT"/>
    <property type="match status" value="2"/>
</dbReference>
<dbReference type="OrthoDB" id="6418713at2759"/>
<reference evidence="7" key="1">
    <citation type="submission" date="2017-07" db="EMBL/GenBank/DDBJ databases">
        <title>Taro Niue Genome Assembly and Annotation.</title>
        <authorList>
            <person name="Atibalentja N."/>
            <person name="Keating K."/>
            <person name="Fields C.J."/>
        </authorList>
    </citation>
    <scope>NUCLEOTIDE SEQUENCE</scope>
    <source>
        <strain evidence="7">Niue_2</strain>
        <tissue evidence="7">Leaf</tissue>
    </source>
</reference>
<comment type="caution">
    <text evidence="7">The sequence shown here is derived from an EMBL/GenBank/DDBJ whole genome shotgun (WGS) entry which is preliminary data.</text>
</comment>
<feature type="transmembrane region" description="Helical" evidence="5">
    <location>
        <begin position="130"/>
        <end position="151"/>
    </location>
</feature>
<feature type="transmembrane region" description="Helical" evidence="5">
    <location>
        <begin position="246"/>
        <end position="266"/>
    </location>
</feature>
<name>A0A843VWH2_COLES</name>
<feature type="transmembrane region" description="Helical" evidence="5">
    <location>
        <begin position="163"/>
        <end position="180"/>
    </location>
</feature>
<gene>
    <name evidence="7" type="ORF">Taro_036111</name>
</gene>
<feature type="transmembrane region" description="Helical" evidence="5">
    <location>
        <begin position="200"/>
        <end position="216"/>
    </location>
</feature>
<dbReference type="PANTHER" id="PTHR11132">
    <property type="entry name" value="SOLUTE CARRIER FAMILY 35"/>
    <property type="match status" value="1"/>
</dbReference>
<dbReference type="InterPro" id="IPR050186">
    <property type="entry name" value="TPT_transporter"/>
</dbReference>
<sequence length="372" mass="39841">QRVSPPSDVASSLAPGPSCLAAIRGLSGFLHPRSRLSPSASSSSSSALRRWSLDQSPLCGSRAGVFKVRMSSVPESAGESSFAAETSAEPDGGGYMRLLHLGVLFVLWILFNIYFNIYNKQVLKVHPYPITITAGQFAVGTVFVLFSWAINLVKKPRISSSQLLAIVPLAIVHTLGNLLTNVSLGKVAVSFTHTIKAMEPFFSVMLSAMFIGEVSLRISDAILIGFAISGATCWWGGIGLEALDNVTLFSVITIMSFILMVPVTLLTEGVKFTPSYVQSAGLNLKEIYVRSLLSGICFHAYQQVAYMILAYVSPVTLSVGNNVKRVVVIVSAVLFFRTPVSPLNSLGSTGIALAGVFLYSEATKLKARPKLA</sequence>
<dbReference type="Proteomes" id="UP000652761">
    <property type="component" value="Unassembled WGS sequence"/>
</dbReference>
<keyword evidence="4 5" id="KW-0472">Membrane</keyword>
<keyword evidence="2 5" id="KW-0812">Transmembrane</keyword>
<proteinExistence type="predicted"/>
<protein>
    <recommendedName>
        <fullName evidence="6">Sugar phosphate transporter domain-containing protein</fullName>
    </recommendedName>
</protein>
<evidence type="ECO:0000313" key="7">
    <source>
        <dbReference type="EMBL" id="MQM03333.1"/>
    </source>
</evidence>
<evidence type="ECO:0000259" key="6">
    <source>
        <dbReference type="Pfam" id="PF03151"/>
    </source>
</evidence>
<feature type="transmembrane region" description="Helical" evidence="5">
    <location>
        <begin position="98"/>
        <end position="118"/>
    </location>
</feature>
<dbReference type="InterPro" id="IPR004853">
    <property type="entry name" value="Sugar_P_trans_dom"/>
</dbReference>
<accession>A0A843VWH2</accession>
<feature type="transmembrane region" description="Helical" evidence="5">
    <location>
        <begin position="287"/>
        <end position="312"/>
    </location>
</feature>
<feature type="transmembrane region" description="Helical" evidence="5">
    <location>
        <begin position="221"/>
        <end position="240"/>
    </location>
</feature>
<evidence type="ECO:0000256" key="3">
    <source>
        <dbReference type="ARBA" id="ARBA00022989"/>
    </source>
</evidence>
<feature type="transmembrane region" description="Helical" evidence="5">
    <location>
        <begin position="343"/>
        <end position="360"/>
    </location>
</feature>
<organism evidence="7 8">
    <name type="scientific">Colocasia esculenta</name>
    <name type="common">Wild taro</name>
    <name type="synonym">Arum esculentum</name>
    <dbReference type="NCBI Taxonomy" id="4460"/>
    <lineage>
        <taxon>Eukaryota</taxon>
        <taxon>Viridiplantae</taxon>
        <taxon>Streptophyta</taxon>
        <taxon>Embryophyta</taxon>
        <taxon>Tracheophyta</taxon>
        <taxon>Spermatophyta</taxon>
        <taxon>Magnoliopsida</taxon>
        <taxon>Liliopsida</taxon>
        <taxon>Araceae</taxon>
        <taxon>Aroideae</taxon>
        <taxon>Colocasieae</taxon>
        <taxon>Colocasia</taxon>
    </lineage>
</organism>
<evidence type="ECO:0000313" key="8">
    <source>
        <dbReference type="Proteomes" id="UP000652761"/>
    </source>
</evidence>
<keyword evidence="8" id="KW-1185">Reference proteome</keyword>
<feature type="non-terminal residue" evidence="7">
    <location>
        <position position="372"/>
    </location>
</feature>
<dbReference type="GO" id="GO:0016020">
    <property type="term" value="C:membrane"/>
    <property type="evidence" value="ECO:0007669"/>
    <property type="project" value="UniProtKB-SubCell"/>
</dbReference>
<evidence type="ECO:0000256" key="5">
    <source>
        <dbReference type="SAM" id="Phobius"/>
    </source>
</evidence>
<feature type="domain" description="Sugar phosphate transporter" evidence="6">
    <location>
        <begin position="242"/>
        <end position="360"/>
    </location>
</feature>
<dbReference type="AlphaFoldDB" id="A0A843VWH2"/>
<feature type="domain" description="Sugar phosphate transporter" evidence="6">
    <location>
        <begin position="100"/>
        <end position="215"/>
    </location>
</feature>
<dbReference type="EMBL" id="NMUH01003013">
    <property type="protein sequence ID" value="MQM03333.1"/>
    <property type="molecule type" value="Genomic_DNA"/>
</dbReference>
<comment type="subcellular location">
    <subcellularLocation>
        <location evidence="1">Membrane</location>
        <topology evidence="1">Multi-pass membrane protein</topology>
    </subcellularLocation>
</comment>
<evidence type="ECO:0000256" key="2">
    <source>
        <dbReference type="ARBA" id="ARBA00022692"/>
    </source>
</evidence>